<feature type="non-terminal residue" evidence="2">
    <location>
        <position position="1"/>
    </location>
</feature>
<evidence type="ECO:0000313" key="3">
    <source>
        <dbReference type="Proteomes" id="UP001243009"/>
    </source>
</evidence>
<organism evidence="2 3">
    <name type="scientific">Paracraurococcus lichenis</name>
    <dbReference type="NCBI Taxonomy" id="3064888"/>
    <lineage>
        <taxon>Bacteria</taxon>
        <taxon>Pseudomonadati</taxon>
        <taxon>Pseudomonadota</taxon>
        <taxon>Alphaproteobacteria</taxon>
        <taxon>Acetobacterales</taxon>
        <taxon>Roseomonadaceae</taxon>
        <taxon>Paracraurococcus</taxon>
    </lineage>
</organism>
<reference evidence="2 3" key="1">
    <citation type="submission" date="2023-08" db="EMBL/GenBank/DDBJ databases">
        <title>The draft genome sequence of Paracraurococcus sp. LOR1-02.</title>
        <authorList>
            <person name="Kingkaew E."/>
            <person name="Tanasupawat S."/>
        </authorList>
    </citation>
    <scope>NUCLEOTIDE SEQUENCE [LARGE SCALE GENOMIC DNA]</scope>
    <source>
        <strain evidence="2 3">LOR1-02</strain>
    </source>
</reference>
<sequence length="67" mass="7149">ALRHSRSKLSVAPSGARSAADGGTPAADVLFLVMALLAPRGFDTPSLPAQGRQRRLHFLNITRDIPE</sequence>
<comment type="caution">
    <text evidence="2">The sequence shown here is derived from an EMBL/GenBank/DDBJ whole genome shotgun (WGS) entry which is preliminary data.</text>
</comment>
<proteinExistence type="predicted"/>
<protein>
    <submittedName>
        <fullName evidence="2">Uncharacterized protein</fullName>
    </submittedName>
</protein>
<dbReference type="EMBL" id="JAUTWS010000340">
    <property type="protein sequence ID" value="MDO9714550.1"/>
    <property type="molecule type" value="Genomic_DNA"/>
</dbReference>
<accession>A0ABT9EE96</accession>
<evidence type="ECO:0000256" key="1">
    <source>
        <dbReference type="SAM" id="MobiDB-lite"/>
    </source>
</evidence>
<evidence type="ECO:0000313" key="2">
    <source>
        <dbReference type="EMBL" id="MDO9714550.1"/>
    </source>
</evidence>
<feature type="region of interest" description="Disordered" evidence="1">
    <location>
        <begin position="1"/>
        <end position="22"/>
    </location>
</feature>
<keyword evidence="3" id="KW-1185">Reference proteome</keyword>
<dbReference type="RefSeq" id="WP_305109377.1">
    <property type="nucleotide sequence ID" value="NZ_JAUTWS010000340.1"/>
</dbReference>
<name>A0ABT9EE96_9PROT</name>
<gene>
    <name evidence="2" type="ORF">Q7A36_40105</name>
</gene>
<dbReference type="Proteomes" id="UP001243009">
    <property type="component" value="Unassembled WGS sequence"/>
</dbReference>